<gene>
    <name evidence="1" type="ORF">I2H31_14050</name>
</gene>
<evidence type="ECO:0000313" key="2">
    <source>
        <dbReference type="Proteomes" id="UP000618931"/>
    </source>
</evidence>
<proteinExistence type="predicted"/>
<dbReference type="Gene3D" id="1.20.1440.60">
    <property type="entry name" value="23S rRNA-intervening sequence"/>
    <property type="match status" value="1"/>
</dbReference>
<dbReference type="InterPro" id="IPR036583">
    <property type="entry name" value="23S_rRNA_IVS_sf"/>
</dbReference>
<dbReference type="PANTHER" id="PTHR38471">
    <property type="entry name" value="FOUR HELIX BUNDLE PROTEIN"/>
    <property type="match status" value="1"/>
</dbReference>
<dbReference type="Pfam" id="PF05635">
    <property type="entry name" value="23S_rRNA_IVP"/>
    <property type="match status" value="1"/>
</dbReference>
<dbReference type="RefSeq" id="WP_196293671.1">
    <property type="nucleotide sequence ID" value="NZ_JADQDM010000006.1"/>
</dbReference>
<sequence length="125" mass="14307">MHQPIEELVVFARFEEATGRIWNMVQKWRPLAQDTIGKQVIRSADSVGANLVEGDGRYSKADALHFFIIARGSARETCLWVKRAQKRHLLSEQEANELLQLLADGMRMLNNLITYRRTTSLKPNA</sequence>
<dbReference type="EMBL" id="JADQDM010000006">
    <property type="protein sequence ID" value="MBF9222227.1"/>
    <property type="molecule type" value="Genomic_DNA"/>
</dbReference>
<dbReference type="PANTHER" id="PTHR38471:SF2">
    <property type="entry name" value="FOUR HELIX BUNDLE PROTEIN"/>
    <property type="match status" value="1"/>
</dbReference>
<name>A0ABS0I6Q1_9BACT</name>
<dbReference type="SUPFAM" id="SSF158446">
    <property type="entry name" value="IVS-encoded protein-like"/>
    <property type="match status" value="1"/>
</dbReference>
<accession>A0ABS0I6Q1</accession>
<dbReference type="Proteomes" id="UP000618931">
    <property type="component" value="Unassembled WGS sequence"/>
</dbReference>
<evidence type="ECO:0000313" key="1">
    <source>
        <dbReference type="EMBL" id="MBF9222227.1"/>
    </source>
</evidence>
<dbReference type="NCBIfam" id="TIGR02436">
    <property type="entry name" value="four helix bundle protein"/>
    <property type="match status" value="1"/>
</dbReference>
<organism evidence="1 2">
    <name type="scientific">Hymenobacter ruricola</name>
    <dbReference type="NCBI Taxonomy" id="2791023"/>
    <lineage>
        <taxon>Bacteria</taxon>
        <taxon>Pseudomonadati</taxon>
        <taxon>Bacteroidota</taxon>
        <taxon>Cytophagia</taxon>
        <taxon>Cytophagales</taxon>
        <taxon>Hymenobacteraceae</taxon>
        <taxon>Hymenobacter</taxon>
    </lineage>
</organism>
<keyword evidence="2" id="KW-1185">Reference proteome</keyword>
<dbReference type="InterPro" id="IPR012657">
    <property type="entry name" value="23S_rRNA-intervening_sequence"/>
</dbReference>
<protein>
    <submittedName>
        <fullName evidence="1">Four helix bundle protein</fullName>
    </submittedName>
</protein>
<reference evidence="1 2" key="1">
    <citation type="submission" date="2020-11" db="EMBL/GenBank/DDBJ databases">
        <authorList>
            <person name="Kim M.K."/>
        </authorList>
    </citation>
    <scope>NUCLEOTIDE SEQUENCE [LARGE SCALE GENOMIC DNA]</scope>
    <source>
        <strain evidence="1 2">BT662</strain>
    </source>
</reference>
<comment type="caution">
    <text evidence="1">The sequence shown here is derived from an EMBL/GenBank/DDBJ whole genome shotgun (WGS) entry which is preliminary data.</text>
</comment>